<keyword evidence="2" id="KW-1185">Reference proteome</keyword>
<sequence length="128" mass="14949">MYPNHEYLKEFGITEDDFKGMCVMSSWAVCGQRPRHGDNENGEHEENDDGGEGKEHDHEHYDFDDTKLHYSGLDHCARENLGYKCKRILDFGRYRYLQDNGFEVELIYYVEPHTSLENLALMAVPTNV</sequence>
<gene>
    <name evidence="1" type="ORF">ACOLOM_LOCUS3023</name>
</gene>
<evidence type="ECO:0000313" key="1">
    <source>
        <dbReference type="EMBL" id="CAG8506358.1"/>
    </source>
</evidence>
<organism evidence="1 2">
    <name type="scientific">Acaulospora colombiana</name>
    <dbReference type="NCBI Taxonomy" id="27376"/>
    <lineage>
        <taxon>Eukaryota</taxon>
        <taxon>Fungi</taxon>
        <taxon>Fungi incertae sedis</taxon>
        <taxon>Mucoromycota</taxon>
        <taxon>Glomeromycotina</taxon>
        <taxon>Glomeromycetes</taxon>
        <taxon>Diversisporales</taxon>
        <taxon>Acaulosporaceae</taxon>
        <taxon>Acaulospora</taxon>
    </lineage>
</organism>
<evidence type="ECO:0000313" key="2">
    <source>
        <dbReference type="Proteomes" id="UP000789525"/>
    </source>
</evidence>
<name>A0ACA9L4Z8_9GLOM</name>
<comment type="caution">
    <text evidence="1">The sequence shown here is derived from an EMBL/GenBank/DDBJ whole genome shotgun (WGS) entry which is preliminary data.</text>
</comment>
<accession>A0ACA9L4Z8</accession>
<proteinExistence type="predicted"/>
<dbReference type="Proteomes" id="UP000789525">
    <property type="component" value="Unassembled WGS sequence"/>
</dbReference>
<protein>
    <submittedName>
        <fullName evidence="1">15401_t:CDS:1</fullName>
    </submittedName>
</protein>
<reference evidence="1" key="1">
    <citation type="submission" date="2021-06" db="EMBL/GenBank/DDBJ databases">
        <authorList>
            <person name="Kallberg Y."/>
            <person name="Tangrot J."/>
            <person name="Rosling A."/>
        </authorList>
    </citation>
    <scope>NUCLEOTIDE SEQUENCE</scope>
    <source>
        <strain evidence="1">CL356</strain>
    </source>
</reference>
<dbReference type="EMBL" id="CAJVPT010004279">
    <property type="protein sequence ID" value="CAG8506358.1"/>
    <property type="molecule type" value="Genomic_DNA"/>
</dbReference>